<keyword evidence="5" id="KW-1185">Reference proteome</keyword>
<dbReference type="AlphaFoldDB" id="A0A8J5YN41"/>
<dbReference type="PROSITE" id="PS50297">
    <property type="entry name" value="ANK_REP_REGION"/>
    <property type="match status" value="1"/>
</dbReference>
<evidence type="ECO:0000256" key="1">
    <source>
        <dbReference type="PROSITE-ProRule" id="PRU00023"/>
    </source>
</evidence>
<dbReference type="OrthoDB" id="986759at2759"/>
<dbReference type="PANTHER" id="PTHR24128:SF40">
    <property type="entry name" value="SERINE_THREONINE-PROTEIN PHOSPHATASE 6 REGULATORY ANKYRIN REPEAT SUBUNIT A-LIKE"/>
    <property type="match status" value="1"/>
</dbReference>
<dbReference type="SUPFAM" id="SSF48403">
    <property type="entry name" value="Ankyrin repeat"/>
    <property type="match status" value="1"/>
</dbReference>
<dbReference type="Pfam" id="PF13637">
    <property type="entry name" value="Ank_4"/>
    <property type="match status" value="1"/>
</dbReference>
<feature type="domain" description="PGG" evidence="3">
    <location>
        <begin position="267"/>
        <end position="347"/>
    </location>
</feature>
<dbReference type="Pfam" id="PF13962">
    <property type="entry name" value="PGG"/>
    <property type="match status" value="1"/>
</dbReference>
<feature type="repeat" description="ANK" evidence="1">
    <location>
        <begin position="183"/>
        <end position="205"/>
    </location>
</feature>
<organism evidence="4 5">
    <name type="scientific">Gossypium anomalum</name>
    <dbReference type="NCBI Taxonomy" id="47600"/>
    <lineage>
        <taxon>Eukaryota</taxon>
        <taxon>Viridiplantae</taxon>
        <taxon>Streptophyta</taxon>
        <taxon>Embryophyta</taxon>
        <taxon>Tracheophyta</taxon>
        <taxon>Spermatophyta</taxon>
        <taxon>Magnoliopsida</taxon>
        <taxon>eudicotyledons</taxon>
        <taxon>Gunneridae</taxon>
        <taxon>Pentapetalae</taxon>
        <taxon>rosids</taxon>
        <taxon>malvids</taxon>
        <taxon>Malvales</taxon>
        <taxon>Malvaceae</taxon>
        <taxon>Malvoideae</taxon>
        <taxon>Gossypium</taxon>
    </lineage>
</organism>
<gene>
    <name evidence="4" type="ORF">CXB51_010729</name>
</gene>
<dbReference type="Proteomes" id="UP000701853">
    <property type="component" value="Chromosome 5"/>
</dbReference>
<accession>A0A8J5YN41</accession>
<feature type="transmembrane region" description="Helical" evidence="2">
    <location>
        <begin position="379"/>
        <end position="397"/>
    </location>
</feature>
<dbReference type="InterPro" id="IPR026961">
    <property type="entry name" value="PGG_dom"/>
</dbReference>
<keyword evidence="2" id="KW-0472">Membrane</keyword>
<dbReference type="InterPro" id="IPR002110">
    <property type="entry name" value="Ankyrin_rpt"/>
</dbReference>
<proteinExistence type="predicted"/>
<dbReference type="SMART" id="SM00248">
    <property type="entry name" value="ANK"/>
    <property type="match status" value="5"/>
</dbReference>
<keyword evidence="1" id="KW-0040">ANK repeat</keyword>
<reference evidence="4 5" key="1">
    <citation type="journal article" date="2021" name="bioRxiv">
        <title>The Gossypium anomalum genome as a resource for cotton improvement and evolutionary analysis of hybrid incompatibility.</title>
        <authorList>
            <person name="Grover C.E."/>
            <person name="Yuan D."/>
            <person name="Arick M.A."/>
            <person name="Miller E.R."/>
            <person name="Hu G."/>
            <person name="Peterson D.G."/>
            <person name="Wendel J.F."/>
            <person name="Udall J.A."/>
        </authorList>
    </citation>
    <scope>NUCLEOTIDE SEQUENCE [LARGE SCALE GENOMIC DNA]</scope>
    <source>
        <strain evidence="4">JFW-Udall</strain>
        <tissue evidence="4">Leaf</tissue>
    </source>
</reference>
<evidence type="ECO:0000259" key="3">
    <source>
        <dbReference type="Pfam" id="PF13962"/>
    </source>
</evidence>
<dbReference type="PANTHER" id="PTHR24128">
    <property type="entry name" value="HOMEOBOX PROTEIN WARIAI"/>
    <property type="match status" value="1"/>
</dbReference>
<feature type="transmembrane region" description="Helical" evidence="2">
    <location>
        <begin position="348"/>
        <end position="367"/>
    </location>
</feature>
<dbReference type="EMBL" id="JAHUZN010000005">
    <property type="protein sequence ID" value="KAG8493241.1"/>
    <property type="molecule type" value="Genomic_DNA"/>
</dbReference>
<protein>
    <recommendedName>
        <fullName evidence="3">PGG domain-containing protein</fullName>
    </recommendedName>
</protein>
<feature type="transmembrane region" description="Helical" evidence="2">
    <location>
        <begin position="320"/>
        <end position="341"/>
    </location>
</feature>
<name>A0A8J5YN41_9ROSI</name>
<dbReference type="PROSITE" id="PS50088">
    <property type="entry name" value="ANK_REPEAT"/>
    <property type="match status" value="1"/>
</dbReference>
<evidence type="ECO:0000313" key="4">
    <source>
        <dbReference type="EMBL" id="KAG8493241.1"/>
    </source>
</evidence>
<dbReference type="InterPro" id="IPR036770">
    <property type="entry name" value="Ankyrin_rpt-contain_sf"/>
</dbReference>
<sequence>MDERLKRAAETGNIDALYSFIHDDGNVFKRIDKMEFVDTPLHVAAVTGNTGFAMEMMNLKPSFARKLNQDGFSPIHLALLSGKPEMVIDFLSIDENLVRLKGREGFTVAHYAARDVNVHLLSQFLDVCPDCIFDLTVRRQTALHIAAESNNFEAFKVMLEWIQKTFKDSRSTRIKILNLQDKDGNTVLHLAASNNQPQMIKLLVKCKEVDRMKINKLGFTAMDVLQRETLADNRTSVKILKSNPHRFSKFSNFNEILTDYFREMKPETINALLVVFSLVLSMTYQAILSPPGGFAEDGAASSNNKDSREGKSVMTSTNFILFYISNGVAFFISFVIMISLFDVVAKNIMFCLWPLYLLMCMPYGLASSTIAPSNSVSDFVVSAVLIILTLLVGISSFRFRKSALVIGPPRLDPRAATDSATHDDRNLKSFAFQGDSQGTCKKSGDGRVTGVDGGLKSGDDVGEGAGQTLHEASRSCCGTVGRELGLETLADGVRFWASESLGQLGLV</sequence>
<evidence type="ECO:0000256" key="2">
    <source>
        <dbReference type="SAM" id="Phobius"/>
    </source>
</evidence>
<comment type="caution">
    <text evidence="4">The sequence shown here is derived from an EMBL/GenBank/DDBJ whole genome shotgun (WGS) entry which is preliminary data.</text>
</comment>
<feature type="transmembrane region" description="Helical" evidence="2">
    <location>
        <begin position="269"/>
        <end position="287"/>
    </location>
</feature>
<keyword evidence="2" id="KW-0812">Transmembrane</keyword>
<evidence type="ECO:0000313" key="5">
    <source>
        <dbReference type="Proteomes" id="UP000701853"/>
    </source>
</evidence>
<keyword evidence="2" id="KW-1133">Transmembrane helix</keyword>
<dbReference type="Gene3D" id="1.25.40.20">
    <property type="entry name" value="Ankyrin repeat-containing domain"/>
    <property type="match status" value="1"/>
</dbReference>